<keyword evidence="3" id="KW-1185">Reference proteome</keyword>
<gene>
    <name evidence="2" type="ORF">GCK32_015545</name>
</gene>
<dbReference type="EMBL" id="WIXE01010475">
    <property type="protein sequence ID" value="KAK5977549.1"/>
    <property type="molecule type" value="Genomic_DNA"/>
</dbReference>
<organism evidence="2 3">
    <name type="scientific">Trichostrongylus colubriformis</name>
    <name type="common">Black scour worm</name>
    <dbReference type="NCBI Taxonomy" id="6319"/>
    <lineage>
        <taxon>Eukaryota</taxon>
        <taxon>Metazoa</taxon>
        <taxon>Ecdysozoa</taxon>
        <taxon>Nematoda</taxon>
        <taxon>Chromadorea</taxon>
        <taxon>Rhabditida</taxon>
        <taxon>Rhabditina</taxon>
        <taxon>Rhabditomorpha</taxon>
        <taxon>Strongyloidea</taxon>
        <taxon>Trichostrongylidae</taxon>
        <taxon>Trichostrongylus</taxon>
    </lineage>
</organism>
<comment type="caution">
    <text evidence="2">The sequence shown here is derived from an EMBL/GenBank/DDBJ whole genome shotgun (WGS) entry which is preliminary data.</text>
</comment>
<name>A0AAN8IK59_TRICO</name>
<proteinExistence type="predicted"/>
<sequence length="97" mass="11293">MANEQALDGKRRTVVYTRETYDRKIEVSRTTEKPEEPKESLLPVDRPPILPPFPNAQVHTENTKVDNKVVDGKFVRTETFTEHMMKEDKKARVEPVQ</sequence>
<feature type="region of interest" description="Disordered" evidence="1">
    <location>
        <begin position="26"/>
        <end position="57"/>
    </location>
</feature>
<evidence type="ECO:0000256" key="1">
    <source>
        <dbReference type="SAM" id="MobiDB-lite"/>
    </source>
</evidence>
<evidence type="ECO:0000313" key="3">
    <source>
        <dbReference type="Proteomes" id="UP001331761"/>
    </source>
</evidence>
<dbReference type="Proteomes" id="UP001331761">
    <property type="component" value="Unassembled WGS sequence"/>
</dbReference>
<reference evidence="2 3" key="1">
    <citation type="submission" date="2019-10" db="EMBL/GenBank/DDBJ databases">
        <title>Assembly and Annotation for the nematode Trichostrongylus colubriformis.</title>
        <authorList>
            <person name="Martin J."/>
        </authorList>
    </citation>
    <scope>NUCLEOTIDE SEQUENCE [LARGE SCALE GENOMIC DNA]</scope>
    <source>
        <strain evidence="2">G859</strain>
        <tissue evidence="2">Whole worm</tissue>
    </source>
</reference>
<evidence type="ECO:0000313" key="2">
    <source>
        <dbReference type="EMBL" id="KAK5977549.1"/>
    </source>
</evidence>
<accession>A0AAN8IK59</accession>
<feature type="compositionally biased region" description="Basic and acidic residues" evidence="1">
    <location>
        <begin position="26"/>
        <end position="39"/>
    </location>
</feature>
<feature type="compositionally biased region" description="Pro residues" evidence="1">
    <location>
        <begin position="45"/>
        <end position="54"/>
    </location>
</feature>
<dbReference type="AlphaFoldDB" id="A0AAN8IK59"/>
<protein>
    <submittedName>
        <fullName evidence="2">Uncharacterized protein</fullName>
    </submittedName>
</protein>